<proteinExistence type="predicted"/>
<dbReference type="EMBL" id="KN817582">
    <property type="protein sequence ID" value="KJA19037.1"/>
    <property type="molecule type" value="Genomic_DNA"/>
</dbReference>
<evidence type="ECO:0000313" key="2">
    <source>
        <dbReference type="Proteomes" id="UP000054270"/>
    </source>
</evidence>
<sequence>MTARTLRAPLDETDSASYRLDELENTSFVRDFSLAVVLLGPSALSWDPARYHANAYDVGQCRPGENQPGGDGKRRGWTRLRWLGKQERHASVVAIRCSRICMRWAPRSEPSTSGGICGLAGAKWWNFRGRCSWWSPYHTFMTFCTFMSTLGYFRRTLSQISTQCRTGTYDFWGGMDHFGVLRVSNATVPYRRTRPVPVPRGKMRSPNRMSSGDPAWNQLNVRFARMRFRNAAFMRHHAICCRESAIAAWNHQAGPALSAHARCVEIEDGGVP</sequence>
<dbReference type="Proteomes" id="UP000054270">
    <property type="component" value="Unassembled WGS sequence"/>
</dbReference>
<keyword evidence="2" id="KW-1185">Reference proteome</keyword>
<name>A0A0D2KWN0_HYPSF</name>
<protein>
    <submittedName>
        <fullName evidence="1">Uncharacterized protein</fullName>
    </submittedName>
</protein>
<gene>
    <name evidence="1" type="ORF">HYPSUDRAFT_909414</name>
</gene>
<organism evidence="1 2">
    <name type="scientific">Hypholoma sublateritium (strain FD-334 SS-4)</name>
    <dbReference type="NCBI Taxonomy" id="945553"/>
    <lineage>
        <taxon>Eukaryota</taxon>
        <taxon>Fungi</taxon>
        <taxon>Dikarya</taxon>
        <taxon>Basidiomycota</taxon>
        <taxon>Agaricomycotina</taxon>
        <taxon>Agaricomycetes</taxon>
        <taxon>Agaricomycetidae</taxon>
        <taxon>Agaricales</taxon>
        <taxon>Agaricineae</taxon>
        <taxon>Strophariaceae</taxon>
        <taxon>Hypholoma</taxon>
    </lineage>
</organism>
<reference evidence="2" key="1">
    <citation type="submission" date="2014-04" db="EMBL/GenBank/DDBJ databases">
        <title>Evolutionary Origins and Diversification of the Mycorrhizal Mutualists.</title>
        <authorList>
            <consortium name="DOE Joint Genome Institute"/>
            <consortium name="Mycorrhizal Genomics Consortium"/>
            <person name="Kohler A."/>
            <person name="Kuo A."/>
            <person name="Nagy L.G."/>
            <person name="Floudas D."/>
            <person name="Copeland A."/>
            <person name="Barry K.W."/>
            <person name="Cichocki N."/>
            <person name="Veneault-Fourrey C."/>
            <person name="LaButti K."/>
            <person name="Lindquist E.A."/>
            <person name="Lipzen A."/>
            <person name="Lundell T."/>
            <person name="Morin E."/>
            <person name="Murat C."/>
            <person name="Riley R."/>
            <person name="Ohm R."/>
            <person name="Sun H."/>
            <person name="Tunlid A."/>
            <person name="Henrissat B."/>
            <person name="Grigoriev I.V."/>
            <person name="Hibbett D.S."/>
            <person name="Martin F."/>
        </authorList>
    </citation>
    <scope>NUCLEOTIDE SEQUENCE [LARGE SCALE GENOMIC DNA]</scope>
    <source>
        <strain evidence="2">FD-334 SS-4</strain>
    </source>
</reference>
<dbReference type="AlphaFoldDB" id="A0A0D2KWN0"/>
<evidence type="ECO:0000313" key="1">
    <source>
        <dbReference type="EMBL" id="KJA19037.1"/>
    </source>
</evidence>
<accession>A0A0D2KWN0</accession>